<dbReference type="Proteomes" id="UP000563050">
    <property type="component" value="Unassembled WGS sequence"/>
</dbReference>
<name>A0A7W5DLK7_9GAMM</name>
<protein>
    <recommendedName>
        <fullName evidence="3">DUF892 family protein</fullName>
    </recommendedName>
</protein>
<evidence type="ECO:0008006" key="3">
    <source>
        <dbReference type="Google" id="ProtNLM"/>
    </source>
</evidence>
<evidence type="ECO:0000313" key="1">
    <source>
        <dbReference type="EMBL" id="MBB3185167.1"/>
    </source>
</evidence>
<dbReference type="EMBL" id="JACHXQ010000010">
    <property type="protein sequence ID" value="MBB3185167.1"/>
    <property type="molecule type" value="Genomic_DNA"/>
</dbReference>
<gene>
    <name evidence="1" type="ORF">FHR95_002748</name>
</gene>
<dbReference type="AlphaFoldDB" id="A0A7W5DLK7"/>
<sequence length="167" mass="18399">MPAITPGTQAYSYPAAEQLLLAHEHESREMERYRGLALSFLPAYPHVGRLMASLGIECEQRSSALEALAEQLSLDQCLPTGPFRDSTLAGASQLHLFITDDVMAGLTLSHALTFAHYSRRFSELMARYGQLPALDAMLTQFIERKRTACQLLEEEAQAGAYAVPARA</sequence>
<dbReference type="RefSeq" id="WP_183314810.1">
    <property type="nucleotide sequence ID" value="NZ_JACHXQ010000010.1"/>
</dbReference>
<proteinExistence type="predicted"/>
<keyword evidence="2" id="KW-1185">Reference proteome</keyword>
<organism evidence="1 2">
    <name type="scientific">Halomonas fontilapidosi</name>
    <dbReference type="NCBI Taxonomy" id="616675"/>
    <lineage>
        <taxon>Bacteria</taxon>
        <taxon>Pseudomonadati</taxon>
        <taxon>Pseudomonadota</taxon>
        <taxon>Gammaproteobacteria</taxon>
        <taxon>Oceanospirillales</taxon>
        <taxon>Halomonadaceae</taxon>
        <taxon>Halomonas</taxon>
    </lineage>
</organism>
<reference evidence="1 2" key="1">
    <citation type="submission" date="2020-08" db="EMBL/GenBank/DDBJ databases">
        <title>Genomic Encyclopedia of Type Strains, Phase III (KMG-III): the genomes of soil and plant-associated and newly described type strains.</title>
        <authorList>
            <person name="Whitman W."/>
        </authorList>
    </citation>
    <scope>NUCLEOTIDE SEQUENCE [LARGE SCALE GENOMIC DNA]</scope>
    <source>
        <strain evidence="1 2">CECT 7341</strain>
    </source>
</reference>
<accession>A0A7W5DLK7</accession>
<evidence type="ECO:0000313" key="2">
    <source>
        <dbReference type="Proteomes" id="UP000563050"/>
    </source>
</evidence>
<comment type="caution">
    <text evidence="1">The sequence shown here is derived from an EMBL/GenBank/DDBJ whole genome shotgun (WGS) entry which is preliminary data.</text>
</comment>